<dbReference type="Pfam" id="PF00691">
    <property type="entry name" value="OmpA"/>
    <property type="match status" value="1"/>
</dbReference>
<organism evidence="3 4">
    <name type="scientific">Pseudomonas matsuisoli</name>
    <dbReference type="NCBI Taxonomy" id="1515666"/>
    <lineage>
        <taxon>Bacteria</taxon>
        <taxon>Pseudomonadati</taxon>
        <taxon>Pseudomonadota</taxon>
        <taxon>Gammaproteobacteria</taxon>
        <taxon>Pseudomonadales</taxon>
        <taxon>Pseudomonadaceae</taxon>
        <taxon>Pseudomonas</taxon>
    </lineage>
</organism>
<dbReference type="PANTHER" id="PTHR30329:SF20">
    <property type="entry name" value="EXPORTED PROTEIN"/>
    <property type="match status" value="1"/>
</dbReference>
<dbReference type="EMBL" id="BMPO01000003">
    <property type="protein sequence ID" value="GGJ89753.1"/>
    <property type="molecule type" value="Genomic_DNA"/>
</dbReference>
<evidence type="ECO:0000313" key="3">
    <source>
        <dbReference type="EMBL" id="GGJ89753.1"/>
    </source>
</evidence>
<accession>A0A917PSP0</accession>
<dbReference type="Gene3D" id="3.30.1330.60">
    <property type="entry name" value="OmpA-like domain"/>
    <property type="match status" value="1"/>
</dbReference>
<name>A0A917PSP0_9PSED</name>
<keyword evidence="1" id="KW-0472">Membrane</keyword>
<dbReference type="InterPro" id="IPR006665">
    <property type="entry name" value="OmpA-like"/>
</dbReference>
<evidence type="ECO:0000259" key="2">
    <source>
        <dbReference type="PROSITE" id="PS51123"/>
    </source>
</evidence>
<dbReference type="InterPro" id="IPR036737">
    <property type="entry name" value="OmpA-like_sf"/>
</dbReference>
<dbReference type="PROSITE" id="PS51123">
    <property type="entry name" value="OMPA_2"/>
    <property type="match status" value="1"/>
</dbReference>
<gene>
    <name evidence="3" type="ORF">GCM10009304_14160</name>
</gene>
<dbReference type="SUPFAM" id="SSF103088">
    <property type="entry name" value="OmpA-like"/>
    <property type="match status" value="1"/>
</dbReference>
<dbReference type="InterPro" id="IPR050330">
    <property type="entry name" value="Bact_OuterMem_StrucFunc"/>
</dbReference>
<feature type="domain" description="OmpA-like" evidence="2">
    <location>
        <begin position="75"/>
        <end position="193"/>
    </location>
</feature>
<evidence type="ECO:0000313" key="4">
    <source>
        <dbReference type="Proteomes" id="UP000635983"/>
    </source>
</evidence>
<reference evidence="3" key="1">
    <citation type="journal article" date="2014" name="Int. J. Syst. Evol. Microbiol.">
        <title>Complete genome sequence of Corynebacterium casei LMG S-19264T (=DSM 44701T), isolated from a smear-ripened cheese.</title>
        <authorList>
            <consortium name="US DOE Joint Genome Institute (JGI-PGF)"/>
            <person name="Walter F."/>
            <person name="Albersmeier A."/>
            <person name="Kalinowski J."/>
            <person name="Ruckert C."/>
        </authorList>
    </citation>
    <scope>NUCLEOTIDE SEQUENCE</scope>
    <source>
        <strain evidence="3">JCM 30078</strain>
    </source>
</reference>
<proteinExistence type="predicted"/>
<sequence>MTLFRTTTALCFCAFVTGCSTTGEGGSWWPFSKKDEPVAEVPKIDVKATQAWMDTYEPVLREAVKGSELQLDRKENVLIVTAPVDSSFNPDRPGMLMPRTLGPFTRVAKAVEGDTKTGVLVLGHADTSGAMETNRKLSQERAQAVGAIFRLSGLQRDRLMLKGVGSDSPRAANDSAQGRSLNRRVEIILTPQDTLLALLAQYSQPPVAVTQVAAAAPAEQVK</sequence>
<dbReference type="CDD" id="cd07185">
    <property type="entry name" value="OmpA_C-like"/>
    <property type="match status" value="1"/>
</dbReference>
<comment type="caution">
    <text evidence="3">The sequence shown here is derived from an EMBL/GenBank/DDBJ whole genome shotgun (WGS) entry which is preliminary data.</text>
</comment>
<protein>
    <recommendedName>
        <fullName evidence="2">OmpA-like domain-containing protein</fullName>
    </recommendedName>
</protein>
<reference evidence="3" key="2">
    <citation type="submission" date="2020-09" db="EMBL/GenBank/DDBJ databases">
        <authorList>
            <person name="Sun Q."/>
            <person name="Ohkuma M."/>
        </authorList>
    </citation>
    <scope>NUCLEOTIDE SEQUENCE</scope>
    <source>
        <strain evidence="3">JCM 30078</strain>
    </source>
</reference>
<dbReference type="Proteomes" id="UP000635983">
    <property type="component" value="Unassembled WGS sequence"/>
</dbReference>
<evidence type="ECO:0000256" key="1">
    <source>
        <dbReference type="PROSITE-ProRule" id="PRU00473"/>
    </source>
</evidence>
<dbReference type="AlphaFoldDB" id="A0A917PSP0"/>
<dbReference type="PANTHER" id="PTHR30329">
    <property type="entry name" value="STATOR ELEMENT OF FLAGELLAR MOTOR COMPLEX"/>
    <property type="match status" value="1"/>
</dbReference>
<dbReference type="PROSITE" id="PS51257">
    <property type="entry name" value="PROKAR_LIPOPROTEIN"/>
    <property type="match status" value="1"/>
</dbReference>
<dbReference type="GO" id="GO:0016020">
    <property type="term" value="C:membrane"/>
    <property type="evidence" value="ECO:0007669"/>
    <property type="project" value="UniProtKB-UniRule"/>
</dbReference>
<keyword evidence="4" id="KW-1185">Reference proteome</keyword>